<sequence length="88" mass="9558">MSPASRLASRSKSRSSRGPRLPSLQTAMFSFHAQSESETLISCSCQVGPNEVTNLLMDSHDVINPYRYSPVVRRVSSHSAMADCDVGA</sequence>
<dbReference type="AlphaFoldDB" id="A0A6A5S7N9"/>
<evidence type="ECO:0000256" key="1">
    <source>
        <dbReference type="SAM" id="MobiDB-lite"/>
    </source>
</evidence>
<reference evidence="2" key="1">
    <citation type="journal article" date="2020" name="Stud. Mycol.">
        <title>101 Dothideomycetes genomes: a test case for predicting lifestyles and emergence of pathogens.</title>
        <authorList>
            <person name="Haridas S."/>
            <person name="Albert R."/>
            <person name="Binder M."/>
            <person name="Bloem J."/>
            <person name="Labutti K."/>
            <person name="Salamov A."/>
            <person name="Andreopoulos B."/>
            <person name="Baker S."/>
            <person name="Barry K."/>
            <person name="Bills G."/>
            <person name="Bluhm B."/>
            <person name="Cannon C."/>
            <person name="Castanera R."/>
            <person name="Culley D."/>
            <person name="Daum C."/>
            <person name="Ezra D."/>
            <person name="Gonzalez J."/>
            <person name="Henrissat B."/>
            <person name="Kuo A."/>
            <person name="Liang C."/>
            <person name="Lipzen A."/>
            <person name="Lutzoni F."/>
            <person name="Magnuson J."/>
            <person name="Mondo S."/>
            <person name="Nolan M."/>
            <person name="Ohm R."/>
            <person name="Pangilinan J."/>
            <person name="Park H.-J."/>
            <person name="Ramirez L."/>
            <person name="Alfaro M."/>
            <person name="Sun H."/>
            <person name="Tritt A."/>
            <person name="Yoshinaga Y."/>
            <person name="Zwiers L.-H."/>
            <person name="Turgeon B."/>
            <person name="Goodwin S."/>
            <person name="Spatafora J."/>
            <person name="Crous P."/>
            <person name="Grigoriev I."/>
        </authorList>
    </citation>
    <scope>NUCLEOTIDE SEQUENCE</scope>
    <source>
        <strain evidence="2">CBS 161.51</strain>
    </source>
</reference>
<keyword evidence="3" id="KW-1185">Reference proteome</keyword>
<accession>A0A6A5S7N9</accession>
<feature type="region of interest" description="Disordered" evidence="1">
    <location>
        <begin position="1"/>
        <end position="22"/>
    </location>
</feature>
<name>A0A6A5S7N9_9PLEO</name>
<protein>
    <submittedName>
        <fullName evidence="2">Uncharacterized protein</fullName>
    </submittedName>
</protein>
<evidence type="ECO:0000313" key="3">
    <source>
        <dbReference type="Proteomes" id="UP000800038"/>
    </source>
</evidence>
<organism evidence="2 3">
    <name type="scientific">Clathrospora elynae</name>
    <dbReference type="NCBI Taxonomy" id="706981"/>
    <lineage>
        <taxon>Eukaryota</taxon>
        <taxon>Fungi</taxon>
        <taxon>Dikarya</taxon>
        <taxon>Ascomycota</taxon>
        <taxon>Pezizomycotina</taxon>
        <taxon>Dothideomycetes</taxon>
        <taxon>Pleosporomycetidae</taxon>
        <taxon>Pleosporales</taxon>
        <taxon>Diademaceae</taxon>
        <taxon>Clathrospora</taxon>
    </lineage>
</organism>
<gene>
    <name evidence="2" type="ORF">EJ02DRAFT_123913</name>
</gene>
<dbReference type="EMBL" id="ML976259">
    <property type="protein sequence ID" value="KAF1935524.1"/>
    <property type="molecule type" value="Genomic_DNA"/>
</dbReference>
<dbReference type="Proteomes" id="UP000800038">
    <property type="component" value="Unassembled WGS sequence"/>
</dbReference>
<proteinExistence type="predicted"/>
<evidence type="ECO:0000313" key="2">
    <source>
        <dbReference type="EMBL" id="KAF1935524.1"/>
    </source>
</evidence>